<name>A0ABC8SX70_9AQUA</name>
<sequence length="209" mass="23851">MAASRSRAQGASSSSSPCGYHVFLSFRGEDTRKRFADYLYKALVNAGFRTFRDEDHAERGEPIGSELKKAIQRSRSSVIVFSKDYASSTWCLDELVMILNRRRISSHFVLPVFYDVDPTHVRKQTGSFAEAFDGYHKRIEEEKDEKKKKEWMKKVKEWTEALQKVAELGGKVLINEADGVWEEKLFVSCHLRSLASVVDCGIKGIPSKY</sequence>
<dbReference type="PANTHER" id="PTHR32009:SF39">
    <property type="entry name" value="TIR DOMAIN-CONTAINING PROTEIN"/>
    <property type="match status" value="1"/>
</dbReference>
<dbReference type="FunFam" id="3.40.50.10140:FF:000007">
    <property type="entry name" value="Disease resistance protein (TIR-NBS-LRR class)"/>
    <property type="match status" value="1"/>
</dbReference>
<dbReference type="Gene3D" id="3.40.50.10140">
    <property type="entry name" value="Toll/interleukin-1 receptor homology (TIR) domain"/>
    <property type="match status" value="1"/>
</dbReference>
<evidence type="ECO:0000313" key="6">
    <source>
        <dbReference type="EMBL" id="CAK9161789.1"/>
    </source>
</evidence>
<keyword evidence="2" id="KW-0378">Hydrolase</keyword>
<gene>
    <name evidence="6" type="ORF">ILEXP_LOCUS30602</name>
</gene>
<protein>
    <recommendedName>
        <fullName evidence="1">ADP-ribosyl cyclase/cyclic ADP-ribose hydrolase</fullName>
        <ecNumber evidence="1">3.2.2.6</ecNumber>
    </recommendedName>
</protein>
<comment type="caution">
    <text evidence="6">The sequence shown here is derived from an EMBL/GenBank/DDBJ whole genome shotgun (WGS) entry which is preliminary data.</text>
</comment>
<accession>A0ABC8SX70</accession>
<evidence type="ECO:0000256" key="2">
    <source>
        <dbReference type="ARBA" id="ARBA00022801"/>
    </source>
</evidence>
<dbReference type="InterPro" id="IPR035897">
    <property type="entry name" value="Toll_tir_struct_dom_sf"/>
</dbReference>
<dbReference type="Pfam" id="PF01582">
    <property type="entry name" value="TIR"/>
    <property type="match status" value="1"/>
</dbReference>
<evidence type="ECO:0000256" key="3">
    <source>
        <dbReference type="ARBA" id="ARBA00023027"/>
    </source>
</evidence>
<proteinExistence type="predicted"/>
<dbReference type="EMBL" id="CAUOFW020003725">
    <property type="protein sequence ID" value="CAK9161789.1"/>
    <property type="molecule type" value="Genomic_DNA"/>
</dbReference>
<keyword evidence="7" id="KW-1185">Reference proteome</keyword>
<dbReference type="Proteomes" id="UP001642360">
    <property type="component" value="Unassembled WGS sequence"/>
</dbReference>
<organism evidence="6 7">
    <name type="scientific">Ilex paraguariensis</name>
    <name type="common">yerba mate</name>
    <dbReference type="NCBI Taxonomy" id="185542"/>
    <lineage>
        <taxon>Eukaryota</taxon>
        <taxon>Viridiplantae</taxon>
        <taxon>Streptophyta</taxon>
        <taxon>Embryophyta</taxon>
        <taxon>Tracheophyta</taxon>
        <taxon>Spermatophyta</taxon>
        <taxon>Magnoliopsida</taxon>
        <taxon>eudicotyledons</taxon>
        <taxon>Gunneridae</taxon>
        <taxon>Pentapetalae</taxon>
        <taxon>asterids</taxon>
        <taxon>campanulids</taxon>
        <taxon>Aquifoliales</taxon>
        <taxon>Aquifoliaceae</taxon>
        <taxon>Ilex</taxon>
    </lineage>
</organism>
<reference evidence="6 7" key="1">
    <citation type="submission" date="2024-02" db="EMBL/GenBank/DDBJ databases">
        <authorList>
            <person name="Vignale AGUSTIN F."/>
            <person name="Sosa J E."/>
            <person name="Modenutti C."/>
        </authorList>
    </citation>
    <scope>NUCLEOTIDE SEQUENCE [LARGE SCALE GENOMIC DNA]</scope>
</reference>
<dbReference type="PROSITE" id="PS50104">
    <property type="entry name" value="TIR"/>
    <property type="match status" value="1"/>
</dbReference>
<evidence type="ECO:0000256" key="4">
    <source>
        <dbReference type="ARBA" id="ARBA00047304"/>
    </source>
</evidence>
<evidence type="ECO:0000256" key="1">
    <source>
        <dbReference type="ARBA" id="ARBA00011982"/>
    </source>
</evidence>
<comment type="catalytic activity">
    <reaction evidence="4">
        <text>NAD(+) + H2O = ADP-D-ribose + nicotinamide + H(+)</text>
        <dbReference type="Rhea" id="RHEA:16301"/>
        <dbReference type="ChEBI" id="CHEBI:15377"/>
        <dbReference type="ChEBI" id="CHEBI:15378"/>
        <dbReference type="ChEBI" id="CHEBI:17154"/>
        <dbReference type="ChEBI" id="CHEBI:57540"/>
        <dbReference type="ChEBI" id="CHEBI:57967"/>
        <dbReference type="EC" id="3.2.2.6"/>
    </reaction>
    <physiologicalReaction direction="left-to-right" evidence="4">
        <dbReference type="Rhea" id="RHEA:16302"/>
    </physiologicalReaction>
</comment>
<dbReference type="EC" id="3.2.2.6" evidence="1"/>
<evidence type="ECO:0000259" key="5">
    <source>
        <dbReference type="PROSITE" id="PS50104"/>
    </source>
</evidence>
<dbReference type="GO" id="GO:0061809">
    <property type="term" value="F:NAD+ nucleosidase activity, cyclic ADP-ribose generating"/>
    <property type="evidence" value="ECO:0007669"/>
    <property type="project" value="UniProtKB-EC"/>
</dbReference>
<keyword evidence="3" id="KW-0520">NAD</keyword>
<dbReference type="SMART" id="SM00255">
    <property type="entry name" value="TIR"/>
    <property type="match status" value="1"/>
</dbReference>
<evidence type="ECO:0000313" key="7">
    <source>
        <dbReference type="Proteomes" id="UP001642360"/>
    </source>
</evidence>
<dbReference type="InterPro" id="IPR000157">
    <property type="entry name" value="TIR_dom"/>
</dbReference>
<dbReference type="PANTHER" id="PTHR32009">
    <property type="entry name" value="TMV RESISTANCE PROTEIN N-LIKE"/>
    <property type="match status" value="1"/>
</dbReference>
<dbReference type="AlphaFoldDB" id="A0ABC8SX70"/>
<feature type="domain" description="TIR" evidence="5">
    <location>
        <begin position="18"/>
        <end position="159"/>
    </location>
</feature>
<dbReference type="SUPFAM" id="SSF52200">
    <property type="entry name" value="Toll/Interleukin receptor TIR domain"/>
    <property type="match status" value="1"/>
</dbReference>